<evidence type="ECO:0000256" key="2">
    <source>
        <dbReference type="SAM" id="MobiDB-lite"/>
    </source>
</evidence>
<dbReference type="GO" id="GO:0005886">
    <property type="term" value="C:plasma membrane"/>
    <property type="evidence" value="ECO:0007669"/>
    <property type="project" value="TreeGrafter"/>
</dbReference>
<dbReference type="OrthoDB" id="241990at2759"/>
<dbReference type="EMBL" id="MDYQ01000094">
    <property type="protein sequence ID" value="PRP82875.1"/>
    <property type="molecule type" value="Genomic_DNA"/>
</dbReference>
<comment type="caution">
    <text evidence="4">The sequence shown here is derived from an EMBL/GenBank/DDBJ whole genome shotgun (WGS) entry which is preliminary data.</text>
</comment>
<feature type="domain" description="CRIM" evidence="3">
    <location>
        <begin position="109"/>
        <end position="198"/>
    </location>
</feature>
<dbReference type="PANTHER" id="PTHR13335">
    <property type="entry name" value="TARGET OF RAPAMYCIN COMPLEX 2 SUBUNIT MAPKAP1"/>
    <property type="match status" value="1"/>
</dbReference>
<gene>
    <name evidence="4" type="ORF">PROFUN_04738</name>
</gene>
<dbReference type="InterPro" id="IPR008828">
    <property type="entry name" value="Sin1/Avo1"/>
</dbReference>
<dbReference type="GO" id="GO:0005546">
    <property type="term" value="F:phosphatidylinositol-4,5-bisphosphate binding"/>
    <property type="evidence" value="ECO:0007669"/>
    <property type="project" value="TreeGrafter"/>
</dbReference>
<evidence type="ECO:0000259" key="3">
    <source>
        <dbReference type="Pfam" id="PF16978"/>
    </source>
</evidence>
<reference evidence="4 5" key="1">
    <citation type="journal article" date="2018" name="Genome Biol. Evol.">
        <title>Multiple Roots of Fruiting Body Formation in Amoebozoa.</title>
        <authorList>
            <person name="Hillmann F."/>
            <person name="Forbes G."/>
            <person name="Novohradska S."/>
            <person name="Ferling I."/>
            <person name="Riege K."/>
            <person name="Groth M."/>
            <person name="Westermann M."/>
            <person name="Marz M."/>
            <person name="Spaller T."/>
            <person name="Winckler T."/>
            <person name="Schaap P."/>
            <person name="Glockner G."/>
        </authorList>
    </citation>
    <scope>NUCLEOTIDE SEQUENCE [LARGE SCALE GENOMIC DNA]</scope>
    <source>
        <strain evidence="4 5">Jena</strain>
    </source>
</reference>
<dbReference type="Proteomes" id="UP000241769">
    <property type="component" value="Unassembled WGS sequence"/>
</dbReference>
<dbReference type="GO" id="GO:0005737">
    <property type="term" value="C:cytoplasm"/>
    <property type="evidence" value="ECO:0007669"/>
    <property type="project" value="TreeGrafter"/>
</dbReference>
<protein>
    <recommendedName>
        <fullName evidence="3">CRIM domain-containing protein</fullName>
    </recommendedName>
</protein>
<dbReference type="InterPro" id="IPR031567">
    <property type="entry name" value="CRIM_dom"/>
</dbReference>
<evidence type="ECO:0000313" key="4">
    <source>
        <dbReference type="EMBL" id="PRP82875.1"/>
    </source>
</evidence>
<dbReference type="Pfam" id="PF16978">
    <property type="entry name" value="CRIM"/>
    <property type="match status" value="1"/>
</dbReference>
<comment type="similarity">
    <text evidence="1">Belongs to the SIN1 family.</text>
</comment>
<accession>A0A2P6NG15</accession>
<keyword evidence="5" id="KW-1185">Reference proteome</keyword>
<dbReference type="InParanoid" id="A0A2P6NG15"/>
<feature type="region of interest" description="Disordered" evidence="2">
    <location>
        <begin position="26"/>
        <end position="53"/>
    </location>
</feature>
<sequence>MKEYQKKGERILPRAPHETIAWEFLEQEQRSPEGSYEDNPRSQMEPSNKKEAVEVTEKAKAFVKHFQEQEEALYSFDKVEEFPVPTQQSQTALSLELRKKEVAKPVEITIPINVYMPNHKPPILVKVKPTTTIEEVIGDVLSKIGSIDSLRSMNLNVRGYLLRIAEKDGTPDEDIPALVRNKNIGQFLKISQHYALCKDPSFFKEVWPINEDPSEVVLKVMVPGDTSYSTFLFKDEYALKEIREQACSKRGLKADDYHVVLSSQPDKPLSLDQKVGALLEKTLKLIDGDSCDDPLSESLHDPVRSISKRKDSNASLFVKKINRVRRPSSGNYAVNPSYTVVRVGKKRTSLITLDGINDQLIFRSAEHKKEKTKHLRELAAVSLVPGKQMQFQMDFKQKIYRFETQQADEIVAKIDVLWQRYLKDN</sequence>
<name>A0A2P6NG15_9EUKA</name>
<evidence type="ECO:0000256" key="1">
    <source>
        <dbReference type="ARBA" id="ARBA00009407"/>
    </source>
</evidence>
<proteinExistence type="inferred from homology"/>
<dbReference type="GO" id="GO:0038203">
    <property type="term" value="P:TORC2 signaling"/>
    <property type="evidence" value="ECO:0007669"/>
    <property type="project" value="TreeGrafter"/>
</dbReference>
<organism evidence="4 5">
    <name type="scientific">Planoprotostelium fungivorum</name>
    <dbReference type="NCBI Taxonomy" id="1890364"/>
    <lineage>
        <taxon>Eukaryota</taxon>
        <taxon>Amoebozoa</taxon>
        <taxon>Evosea</taxon>
        <taxon>Variosea</taxon>
        <taxon>Cavosteliida</taxon>
        <taxon>Cavosteliaceae</taxon>
        <taxon>Planoprotostelium</taxon>
    </lineage>
</organism>
<dbReference type="PANTHER" id="PTHR13335:SF1">
    <property type="entry name" value="TARGET OF RAPAMYCIN COMPLEX 2 SUBUNIT MAPKAP1"/>
    <property type="match status" value="1"/>
</dbReference>
<dbReference type="AlphaFoldDB" id="A0A2P6NG15"/>
<dbReference type="GO" id="GO:0031932">
    <property type="term" value="C:TORC2 complex"/>
    <property type="evidence" value="ECO:0007669"/>
    <property type="project" value="InterPro"/>
</dbReference>
<evidence type="ECO:0000313" key="5">
    <source>
        <dbReference type="Proteomes" id="UP000241769"/>
    </source>
</evidence>